<protein>
    <submittedName>
        <fullName evidence="5">Uncharacterized protein</fullName>
    </submittedName>
</protein>
<evidence type="ECO:0000313" key="5">
    <source>
        <dbReference type="EMBL" id="KAK0643822.1"/>
    </source>
</evidence>
<name>A0AA40CMG4_9PEZI</name>
<dbReference type="PANTHER" id="PTHR24096">
    <property type="entry name" value="LONG-CHAIN-FATTY-ACID--COA LIGASE"/>
    <property type="match status" value="1"/>
</dbReference>
<feature type="domain" description="AMP-binding enzyme C-terminal" evidence="4">
    <location>
        <begin position="472"/>
        <end position="546"/>
    </location>
</feature>
<evidence type="ECO:0000256" key="1">
    <source>
        <dbReference type="ARBA" id="ARBA00006432"/>
    </source>
</evidence>
<evidence type="ECO:0000259" key="4">
    <source>
        <dbReference type="Pfam" id="PF13193"/>
    </source>
</evidence>
<dbReference type="Gene3D" id="3.30.300.30">
    <property type="match status" value="1"/>
</dbReference>
<keyword evidence="2" id="KW-0436">Ligase</keyword>
<dbReference type="AlphaFoldDB" id="A0AA40CMG4"/>
<dbReference type="CDD" id="cd05911">
    <property type="entry name" value="Firefly_Luc_like"/>
    <property type="match status" value="1"/>
</dbReference>
<sequence length="565" mass="61032">MEHIASVVTKTPSGGIIYKAARTLPLPQYDLLTLLFETKHSHSQENTKLHIDADNPSKSITKAELRPLVKRLAHTLRTTYGIGQHGPNRDTVLCIASGHFHLPTLFYGVVAAGGIYSASNPGSTPSELLSQLTQVSATLIFCTPDTLPTATAAAQLFNLPPSRVLTLSATSPTLTLTPLSTPDTPLPISDTELSWTRITSPSTLATSIICLLFSSGTTGPPKAVLLSHTNMTSQASLVIDASRAHHPTSTHTARTIAHLPAAHIAGVQGYFVNAFYSGGSVYWMPRFDFAKFLAYNKKYAITGFFSVPPVFLAIAKSPAVRDQFDSLEYAVSGAAPMGAELQREVRKKLGRGRTQVCQTWGLSETTGSMTVMPRGGPEDETGSVSMLVSNGEARIVDEGGKDVQPGEEGEIWVRGPQVTRGYWENERANKEAFVDGWFCTGDVGVFRDGLFYIVDRKKELIKYKGSQVAPAELEALLVSHPQIFDAAVIGVPGEATEVPRAYIVADPKAITAEQVATWVAGRVANHKKLRGGVFFLQAIPKSPSGKILRKDLRELAKKQEKGSRL</sequence>
<dbReference type="InterPro" id="IPR020845">
    <property type="entry name" value="AMP-binding_CS"/>
</dbReference>
<dbReference type="Proteomes" id="UP001174936">
    <property type="component" value="Unassembled WGS sequence"/>
</dbReference>
<dbReference type="PANTHER" id="PTHR24096:SF149">
    <property type="entry name" value="AMP-BINDING DOMAIN-CONTAINING PROTEIN-RELATED"/>
    <property type="match status" value="1"/>
</dbReference>
<dbReference type="InterPro" id="IPR025110">
    <property type="entry name" value="AMP-bd_C"/>
</dbReference>
<dbReference type="FunFam" id="3.30.300.30:FF:000007">
    <property type="entry name" value="4-coumarate--CoA ligase 2"/>
    <property type="match status" value="1"/>
</dbReference>
<proteinExistence type="inferred from homology"/>
<dbReference type="EMBL" id="JAULSV010000005">
    <property type="protein sequence ID" value="KAK0643822.1"/>
    <property type="molecule type" value="Genomic_DNA"/>
</dbReference>
<accession>A0AA40CMG4</accession>
<organism evidence="5 6">
    <name type="scientific">Cercophora newfieldiana</name>
    <dbReference type="NCBI Taxonomy" id="92897"/>
    <lineage>
        <taxon>Eukaryota</taxon>
        <taxon>Fungi</taxon>
        <taxon>Dikarya</taxon>
        <taxon>Ascomycota</taxon>
        <taxon>Pezizomycotina</taxon>
        <taxon>Sordariomycetes</taxon>
        <taxon>Sordariomycetidae</taxon>
        <taxon>Sordariales</taxon>
        <taxon>Lasiosphaeriaceae</taxon>
        <taxon>Cercophora</taxon>
    </lineage>
</organism>
<comment type="caution">
    <text evidence="5">The sequence shown here is derived from an EMBL/GenBank/DDBJ whole genome shotgun (WGS) entry which is preliminary data.</text>
</comment>
<evidence type="ECO:0000259" key="3">
    <source>
        <dbReference type="Pfam" id="PF00501"/>
    </source>
</evidence>
<evidence type="ECO:0000256" key="2">
    <source>
        <dbReference type="ARBA" id="ARBA00022598"/>
    </source>
</evidence>
<dbReference type="InterPro" id="IPR000873">
    <property type="entry name" value="AMP-dep_synth/lig_dom"/>
</dbReference>
<dbReference type="PROSITE" id="PS00455">
    <property type="entry name" value="AMP_BINDING"/>
    <property type="match status" value="1"/>
</dbReference>
<dbReference type="InterPro" id="IPR042099">
    <property type="entry name" value="ANL_N_sf"/>
</dbReference>
<dbReference type="Gene3D" id="3.40.50.12780">
    <property type="entry name" value="N-terminal domain of ligase-like"/>
    <property type="match status" value="1"/>
</dbReference>
<dbReference type="Pfam" id="PF00501">
    <property type="entry name" value="AMP-binding"/>
    <property type="match status" value="1"/>
</dbReference>
<feature type="domain" description="AMP-dependent synthetase/ligase" evidence="3">
    <location>
        <begin position="52"/>
        <end position="423"/>
    </location>
</feature>
<dbReference type="SUPFAM" id="SSF56801">
    <property type="entry name" value="Acetyl-CoA synthetase-like"/>
    <property type="match status" value="1"/>
</dbReference>
<keyword evidence="6" id="KW-1185">Reference proteome</keyword>
<reference evidence="5" key="1">
    <citation type="submission" date="2023-06" db="EMBL/GenBank/DDBJ databases">
        <title>Genome-scale phylogeny and comparative genomics of the fungal order Sordariales.</title>
        <authorList>
            <consortium name="Lawrence Berkeley National Laboratory"/>
            <person name="Hensen N."/>
            <person name="Bonometti L."/>
            <person name="Westerberg I."/>
            <person name="Brannstrom I.O."/>
            <person name="Guillou S."/>
            <person name="Cros-Aarteil S."/>
            <person name="Calhoun S."/>
            <person name="Haridas S."/>
            <person name="Kuo A."/>
            <person name="Mondo S."/>
            <person name="Pangilinan J."/>
            <person name="Riley R."/>
            <person name="Labutti K."/>
            <person name="Andreopoulos B."/>
            <person name="Lipzen A."/>
            <person name="Chen C."/>
            <person name="Yanf M."/>
            <person name="Daum C."/>
            <person name="Ng V."/>
            <person name="Clum A."/>
            <person name="Steindorff A."/>
            <person name="Ohm R."/>
            <person name="Martin F."/>
            <person name="Silar P."/>
            <person name="Natvig D."/>
            <person name="Lalanne C."/>
            <person name="Gautier V."/>
            <person name="Ament-Velasquez S.L."/>
            <person name="Kruys A."/>
            <person name="Hutchinson M.I."/>
            <person name="Powell A.J."/>
            <person name="Barry K."/>
            <person name="Miller A.N."/>
            <person name="Grigoriev I.V."/>
            <person name="Debuchy R."/>
            <person name="Gladieux P."/>
            <person name="Thoren M.H."/>
            <person name="Johannesson H."/>
        </authorList>
    </citation>
    <scope>NUCLEOTIDE SEQUENCE</scope>
    <source>
        <strain evidence="5">SMH2532-1</strain>
    </source>
</reference>
<dbReference type="GO" id="GO:0019748">
    <property type="term" value="P:secondary metabolic process"/>
    <property type="evidence" value="ECO:0007669"/>
    <property type="project" value="TreeGrafter"/>
</dbReference>
<evidence type="ECO:0000313" key="6">
    <source>
        <dbReference type="Proteomes" id="UP001174936"/>
    </source>
</evidence>
<dbReference type="InterPro" id="IPR045851">
    <property type="entry name" value="AMP-bd_C_sf"/>
</dbReference>
<dbReference type="Pfam" id="PF13193">
    <property type="entry name" value="AMP-binding_C"/>
    <property type="match status" value="1"/>
</dbReference>
<comment type="similarity">
    <text evidence="1">Belongs to the ATP-dependent AMP-binding enzyme family.</text>
</comment>
<gene>
    <name evidence="5" type="ORF">B0T16DRAFT_331838</name>
</gene>
<dbReference type="GO" id="GO:0016405">
    <property type="term" value="F:CoA-ligase activity"/>
    <property type="evidence" value="ECO:0007669"/>
    <property type="project" value="TreeGrafter"/>
</dbReference>